<comment type="subcellular location">
    <subcellularLocation>
        <location evidence="1">Membrane</location>
        <topology evidence="1">Multi-pass membrane protein</topology>
    </subcellularLocation>
</comment>
<comment type="caution">
    <text evidence="7">The sequence shown here is derived from an EMBL/GenBank/DDBJ whole genome shotgun (WGS) entry which is preliminary data.</text>
</comment>
<dbReference type="GO" id="GO:0022857">
    <property type="term" value="F:transmembrane transporter activity"/>
    <property type="evidence" value="ECO:0007669"/>
    <property type="project" value="InterPro"/>
</dbReference>
<dbReference type="InterPro" id="IPR011701">
    <property type="entry name" value="MFS"/>
</dbReference>
<keyword evidence="3 5" id="KW-1133">Transmembrane helix</keyword>
<dbReference type="Proteomes" id="UP000037425">
    <property type="component" value="Unassembled WGS sequence"/>
</dbReference>
<sequence length="387" mass="40271">MTSQRLIMLIFFLQPIAFGAWLPRIPDIQQKLGLGPAELALALLGMPAGILLTLPFAGRFVAWIGGRATILYGFVVFLGLVWLPTWAPNIEALFVTLAAVGVALATLELGLNVEADAIEKRSGQLIMSTCHGFWSLGIMAGSLVGIGFAAAGVSPEWAVLIAAAIMLPISLLAARALPDLHPAEAHQADTTQTRRRRPSRALLGICFFVFGITMTEGAVADWSAVYLRDVFGLTSASAGFGYSIFAFMVAAGRFGGDRLKATYGPIAVARACGLASIAGLFLVVASPAAWAALAGFAAMGFGVSVGFPLAVTAAADQKDRPAAASVAILSFVALLGFLIGPPMIGLVAEHSDMRFGLGMLIPFLAVSLMLTGRLKPTTNAVPALAST</sequence>
<dbReference type="RefSeq" id="WP_053248382.1">
    <property type="nucleotide sequence ID" value="NZ_LGAP01000002.1"/>
</dbReference>
<dbReference type="PROSITE" id="PS50850">
    <property type="entry name" value="MFS"/>
    <property type="match status" value="1"/>
</dbReference>
<evidence type="ECO:0000313" key="8">
    <source>
        <dbReference type="Proteomes" id="UP000037425"/>
    </source>
</evidence>
<dbReference type="InterPro" id="IPR051788">
    <property type="entry name" value="MFS_Transporter"/>
</dbReference>
<feature type="transmembrane region" description="Helical" evidence="5">
    <location>
        <begin position="157"/>
        <end position="177"/>
    </location>
</feature>
<dbReference type="CDD" id="cd17393">
    <property type="entry name" value="MFS_MosC_like"/>
    <property type="match status" value="1"/>
</dbReference>
<feature type="transmembrane region" description="Helical" evidence="5">
    <location>
        <begin position="132"/>
        <end position="151"/>
    </location>
</feature>
<evidence type="ECO:0000313" key="7">
    <source>
        <dbReference type="EMBL" id="KOF21446.1"/>
    </source>
</evidence>
<feature type="transmembrane region" description="Helical" evidence="5">
    <location>
        <begin position="39"/>
        <end position="57"/>
    </location>
</feature>
<dbReference type="Gene3D" id="1.20.1250.20">
    <property type="entry name" value="MFS general substrate transporter like domains"/>
    <property type="match status" value="1"/>
</dbReference>
<dbReference type="PANTHER" id="PTHR23514:SF13">
    <property type="entry name" value="INNER MEMBRANE PROTEIN YBJJ"/>
    <property type="match status" value="1"/>
</dbReference>
<evidence type="ECO:0000259" key="6">
    <source>
        <dbReference type="PROSITE" id="PS50850"/>
    </source>
</evidence>
<feature type="transmembrane region" description="Helical" evidence="5">
    <location>
        <begin position="201"/>
        <end position="224"/>
    </location>
</feature>
<evidence type="ECO:0000256" key="5">
    <source>
        <dbReference type="SAM" id="Phobius"/>
    </source>
</evidence>
<accession>A0A0L8C3H3</accession>
<feature type="transmembrane region" description="Helical" evidence="5">
    <location>
        <begin position="93"/>
        <end position="111"/>
    </location>
</feature>
<evidence type="ECO:0000256" key="4">
    <source>
        <dbReference type="ARBA" id="ARBA00023136"/>
    </source>
</evidence>
<dbReference type="AlphaFoldDB" id="A0A0L8C3H3"/>
<evidence type="ECO:0000256" key="1">
    <source>
        <dbReference type="ARBA" id="ARBA00004141"/>
    </source>
</evidence>
<evidence type="ECO:0000256" key="2">
    <source>
        <dbReference type="ARBA" id="ARBA00022692"/>
    </source>
</evidence>
<dbReference type="Pfam" id="PF07690">
    <property type="entry name" value="MFS_1"/>
    <property type="match status" value="1"/>
</dbReference>
<keyword evidence="4 5" id="KW-0472">Membrane</keyword>
<dbReference type="OrthoDB" id="9810941at2"/>
<feature type="transmembrane region" description="Helical" evidence="5">
    <location>
        <begin position="263"/>
        <end position="284"/>
    </location>
</feature>
<dbReference type="GO" id="GO:0016020">
    <property type="term" value="C:membrane"/>
    <property type="evidence" value="ECO:0007669"/>
    <property type="project" value="UniProtKB-SubCell"/>
</dbReference>
<proteinExistence type="predicted"/>
<feature type="transmembrane region" description="Helical" evidence="5">
    <location>
        <begin position="230"/>
        <end position="251"/>
    </location>
</feature>
<dbReference type="InterPro" id="IPR036259">
    <property type="entry name" value="MFS_trans_sf"/>
</dbReference>
<feature type="transmembrane region" description="Helical" evidence="5">
    <location>
        <begin position="290"/>
        <end position="311"/>
    </location>
</feature>
<feature type="domain" description="Major facilitator superfamily (MFS) profile" evidence="6">
    <location>
        <begin position="3"/>
        <end position="379"/>
    </location>
</feature>
<dbReference type="PANTHER" id="PTHR23514">
    <property type="entry name" value="BYPASS OF STOP CODON PROTEIN 6"/>
    <property type="match status" value="1"/>
</dbReference>
<name>A0A0L8C3H3_ENSAD</name>
<gene>
    <name evidence="7" type="ORF">AC244_05990</name>
</gene>
<dbReference type="SUPFAM" id="SSF103473">
    <property type="entry name" value="MFS general substrate transporter"/>
    <property type="match status" value="1"/>
</dbReference>
<feature type="transmembrane region" description="Helical" evidence="5">
    <location>
        <begin position="353"/>
        <end position="370"/>
    </location>
</feature>
<evidence type="ECO:0000256" key="3">
    <source>
        <dbReference type="ARBA" id="ARBA00022989"/>
    </source>
</evidence>
<organism evidence="7 8">
    <name type="scientific">Ensifer adhaerens</name>
    <name type="common">Sinorhizobium morelense</name>
    <dbReference type="NCBI Taxonomy" id="106592"/>
    <lineage>
        <taxon>Bacteria</taxon>
        <taxon>Pseudomonadati</taxon>
        <taxon>Pseudomonadota</taxon>
        <taxon>Alphaproteobacteria</taxon>
        <taxon>Hyphomicrobiales</taxon>
        <taxon>Rhizobiaceae</taxon>
        <taxon>Sinorhizobium/Ensifer group</taxon>
        <taxon>Ensifer</taxon>
    </lineage>
</organism>
<keyword evidence="2 5" id="KW-0812">Transmembrane</keyword>
<feature type="transmembrane region" description="Helical" evidence="5">
    <location>
        <begin position="69"/>
        <end position="87"/>
    </location>
</feature>
<dbReference type="InterPro" id="IPR020846">
    <property type="entry name" value="MFS_dom"/>
</dbReference>
<dbReference type="PATRIC" id="fig|106592.7.peg.2839"/>
<dbReference type="EMBL" id="LGAP01000002">
    <property type="protein sequence ID" value="KOF21446.1"/>
    <property type="molecule type" value="Genomic_DNA"/>
</dbReference>
<reference evidence="8" key="1">
    <citation type="submission" date="2015-07" db="EMBL/GenBank/DDBJ databases">
        <title>Whole genome sequence of an Ensifer adhaerens strain isolated from a cave pool in the Wind Cave National Park.</title>
        <authorList>
            <person name="Eng W.W.H."/>
            <person name="Gan H.M."/>
            <person name="Barton H.A."/>
            <person name="Savka M.A."/>
        </authorList>
    </citation>
    <scope>NUCLEOTIDE SEQUENCE [LARGE SCALE GENOMIC DNA]</scope>
    <source>
        <strain evidence="8">SD006</strain>
    </source>
</reference>
<protein>
    <submittedName>
        <fullName evidence="7">Membrane protein</fullName>
    </submittedName>
</protein>
<feature type="transmembrane region" description="Helical" evidence="5">
    <location>
        <begin position="323"/>
        <end position="347"/>
    </location>
</feature>